<proteinExistence type="predicted"/>
<evidence type="ECO:0000313" key="5">
    <source>
        <dbReference type="Proteomes" id="UP000299102"/>
    </source>
</evidence>
<evidence type="ECO:0000256" key="1">
    <source>
        <dbReference type="PROSITE-ProRule" id="PRU00047"/>
    </source>
</evidence>
<dbReference type="InterPro" id="IPR054722">
    <property type="entry name" value="PolX-like_BBD"/>
</dbReference>
<dbReference type="EMBL" id="BGZK01000473">
    <property type="protein sequence ID" value="GBP45855.1"/>
    <property type="molecule type" value="Genomic_DNA"/>
</dbReference>
<keyword evidence="1" id="KW-0862">Zinc</keyword>
<dbReference type="SUPFAM" id="SSF57756">
    <property type="entry name" value="Retrovirus zinc finger-like domains"/>
    <property type="match status" value="1"/>
</dbReference>
<keyword evidence="1" id="KW-0479">Metal-binding</keyword>
<keyword evidence="1" id="KW-0863">Zinc-finger</keyword>
<dbReference type="InterPro" id="IPR001878">
    <property type="entry name" value="Znf_CCHC"/>
</dbReference>
<dbReference type="AlphaFoldDB" id="A0A4C1W6U4"/>
<dbReference type="PANTHER" id="PTHR47481">
    <property type="match status" value="1"/>
</dbReference>
<dbReference type="OrthoDB" id="413361at2759"/>
<dbReference type="GO" id="GO:0003676">
    <property type="term" value="F:nucleic acid binding"/>
    <property type="evidence" value="ECO:0007669"/>
    <property type="project" value="InterPro"/>
</dbReference>
<dbReference type="Pfam" id="PF00098">
    <property type="entry name" value="zf-CCHC"/>
    <property type="match status" value="1"/>
</dbReference>
<dbReference type="Pfam" id="PF25597">
    <property type="entry name" value="SH3_retrovirus"/>
    <property type="match status" value="1"/>
</dbReference>
<comment type="caution">
    <text evidence="4">The sequence shown here is derived from an EMBL/GenBank/DDBJ whole genome shotgun (WGS) entry which is preliminary data.</text>
</comment>
<name>A0A4C1W6U4_EUMVA</name>
<evidence type="ECO:0000259" key="3">
    <source>
        <dbReference type="PROSITE" id="PS50158"/>
    </source>
</evidence>
<dbReference type="GO" id="GO:0008270">
    <property type="term" value="F:zinc ion binding"/>
    <property type="evidence" value="ECO:0007669"/>
    <property type="project" value="UniProtKB-KW"/>
</dbReference>
<keyword evidence="5" id="KW-1185">Reference proteome</keyword>
<feature type="domain" description="CCHC-type" evidence="3">
    <location>
        <begin position="236"/>
        <end position="252"/>
    </location>
</feature>
<dbReference type="Gene3D" id="4.10.60.10">
    <property type="entry name" value="Zinc finger, CCHC-type"/>
    <property type="match status" value="1"/>
</dbReference>
<dbReference type="PANTHER" id="PTHR47481:SF22">
    <property type="entry name" value="RETROTRANSPOSON GAG DOMAIN-CONTAINING PROTEIN"/>
    <property type="match status" value="1"/>
</dbReference>
<dbReference type="SMART" id="SM00343">
    <property type="entry name" value="ZnF_C2HC"/>
    <property type="match status" value="1"/>
</dbReference>
<dbReference type="Pfam" id="PF14223">
    <property type="entry name" value="Retrotran_gag_2"/>
    <property type="match status" value="1"/>
</dbReference>
<reference evidence="4 5" key="1">
    <citation type="journal article" date="2019" name="Commun. Biol.">
        <title>The bagworm genome reveals a unique fibroin gene that provides high tensile strength.</title>
        <authorList>
            <person name="Kono N."/>
            <person name="Nakamura H."/>
            <person name="Ohtoshi R."/>
            <person name="Tomita M."/>
            <person name="Numata K."/>
            <person name="Arakawa K."/>
        </authorList>
    </citation>
    <scope>NUCLEOTIDE SEQUENCE [LARGE SCALE GENOMIC DNA]</scope>
</reference>
<feature type="region of interest" description="Disordered" evidence="2">
    <location>
        <begin position="203"/>
        <end position="228"/>
    </location>
</feature>
<dbReference type="Proteomes" id="UP000299102">
    <property type="component" value="Unassembled WGS sequence"/>
</dbReference>
<dbReference type="Pfam" id="PF07727">
    <property type="entry name" value="RVT_2"/>
    <property type="match status" value="1"/>
</dbReference>
<evidence type="ECO:0000313" key="4">
    <source>
        <dbReference type="EMBL" id="GBP45855.1"/>
    </source>
</evidence>
<dbReference type="CDD" id="cd09272">
    <property type="entry name" value="RNase_HI_RT_Ty1"/>
    <property type="match status" value="1"/>
</dbReference>
<dbReference type="InterPro" id="IPR013103">
    <property type="entry name" value="RVT_2"/>
</dbReference>
<organism evidence="4 5">
    <name type="scientific">Eumeta variegata</name>
    <name type="common">Bagworm moth</name>
    <name type="synonym">Eumeta japonica</name>
    <dbReference type="NCBI Taxonomy" id="151549"/>
    <lineage>
        <taxon>Eukaryota</taxon>
        <taxon>Metazoa</taxon>
        <taxon>Ecdysozoa</taxon>
        <taxon>Arthropoda</taxon>
        <taxon>Hexapoda</taxon>
        <taxon>Insecta</taxon>
        <taxon>Pterygota</taxon>
        <taxon>Neoptera</taxon>
        <taxon>Endopterygota</taxon>
        <taxon>Lepidoptera</taxon>
        <taxon>Glossata</taxon>
        <taxon>Ditrysia</taxon>
        <taxon>Tineoidea</taxon>
        <taxon>Psychidae</taxon>
        <taxon>Oiketicinae</taxon>
        <taxon>Eumeta</taxon>
    </lineage>
</organism>
<dbReference type="InterPro" id="IPR057670">
    <property type="entry name" value="SH3_retrovirus"/>
</dbReference>
<dbReference type="PROSITE" id="PS50158">
    <property type="entry name" value="ZF_CCHC"/>
    <property type="match status" value="1"/>
</dbReference>
<gene>
    <name evidence="4" type="ORF">EVAR_31760_1</name>
</gene>
<dbReference type="InterPro" id="IPR036875">
    <property type="entry name" value="Znf_CCHC_sf"/>
</dbReference>
<sequence length="724" mass="81196">MATNSFLTSIPKLKGRENYDEWAFAAENLLILEGVADCIKQERSAATAVAEDAKAKAKLILTIDPSLYVHIKKAGSTKDLWQKLKSMFDDSGFSRRITLLRNLISIRLDGCESMTTYITQIIETAQKLAGTGFPVNDEWIGCLLLAGLPDKYFPMIMAIEHSGIAITADVIKTKLIDLSDDSSEAGNAFLSRGQHYRQHRNVGIKEKNDSSRSNNGAAVGGTSSSNKKKTDKQRIKCYKCKEFGHYKSQCTKEQNQQYVIKATNAFSAVFLSENYCKNDFYLDSGASVHMTPNVNIVKNPCFTPQIKEIIAANKSAMPVLCCGDVNIITKTDGCRYDVTLKEVSCVPNLSTNLISISQLIKKGNSVQFKNNCCYIYNVQNSLVGIADEMNGVYKLRLESKQCLLTSTTEDTSSEVWHRRMVHVPKEKRLKWDSKSRKHILVGFAENVKGYRVYDPVKCNITTSRDVIVHENTERKNTVDDSITVSVGDTIQNDKSGSYVESSEKEIAKKTSQNDECSNISSESEYLNALTDLDSTLQQTTASEEDDEPELEDPMTIHEALEGPDRDKWIEAMKEELEAFKENDAWFPVDKLPSHKTPVQCKWVYKKKVNSDNSVRYRARLVAKGFTQKPGLDYEETFSPVVRHSTLKMLFALSVQLGSAISWESRKQRTVALSSMEAEYMAIAEACKEAIYLRMLLCELTGNLRTVKLYNDSQSAQKLVANHVS</sequence>
<feature type="compositionally biased region" description="Polar residues" evidence="2">
    <location>
        <begin position="211"/>
        <end position="225"/>
    </location>
</feature>
<evidence type="ECO:0000256" key="2">
    <source>
        <dbReference type="SAM" id="MobiDB-lite"/>
    </source>
</evidence>
<protein>
    <submittedName>
        <fullName evidence="4">Retrovirus-related Pol polyprotein from transposon TNT 1-94</fullName>
    </submittedName>
</protein>
<accession>A0A4C1W6U4</accession>
<dbReference type="Pfam" id="PF22936">
    <property type="entry name" value="Pol_BBD"/>
    <property type="match status" value="1"/>
</dbReference>